<dbReference type="Pfam" id="PF03466">
    <property type="entry name" value="LysR_substrate"/>
    <property type="match status" value="1"/>
</dbReference>
<evidence type="ECO:0000313" key="7">
    <source>
        <dbReference type="Proteomes" id="UP001165283"/>
    </source>
</evidence>
<evidence type="ECO:0000313" key="6">
    <source>
        <dbReference type="EMBL" id="MCO1654756.1"/>
    </source>
</evidence>
<comment type="similarity">
    <text evidence="1">Belongs to the LysR transcriptional regulatory family.</text>
</comment>
<dbReference type="PROSITE" id="PS50931">
    <property type="entry name" value="HTH_LYSR"/>
    <property type="match status" value="1"/>
</dbReference>
<gene>
    <name evidence="6" type="ORF">KDL28_06765</name>
</gene>
<organism evidence="6 7">
    <name type="scientific">Pseudonocardia humida</name>
    <dbReference type="NCBI Taxonomy" id="2800819"/>
    <lineage>
        <taxon>Bacteria</taxon>
        <taxon>Bacillati</taxon>
        <taxon>Actinomycetota</taxon>
        <taxon>Actinomycetes</taxon>
        <taxon>Pseudonocardiales</taxon>
        <taxon>Pseudonocardiaceae</taxon>
        <taxon>Pseudonocardia</taxon>
    </lineage>
</organism>
<dbReference type="InterPro" id="IPR000847">
    <property type="entry name" value="LysR_HTH_N"/>
</dbReference>
<sequence>MELQQLRYVLAVAETGGFTRAAERCFVVQSSLSHQIASLERELGVRLFARTSRRVELTAAGEAFLPAARQCLDAAERAGADAAAAVGEVRGRFAVGVIPATTGVDLPEALQRFRARHPRVRIALRVGASDELAAQVREGGLDLAVLGLPETDRPRGVRAHELVRERLVAVVATGHPLAGRTAVDLECLAEETFVDFPARTPGRAQSDRAFAAAGLVRDVAFEVPTADLVARIVGRGLAVALLPAAFARDRDGLATMPVVDGPGRVEFVVWSDFNPTPATRAFLDVLEIPH</sequence>
<proteinExistence type="inferred from homology"/>
<evidence type="ECO:0000256" key="2">
    <source>
        <dbReference type="ARBA" id="ARBA00023015"/>
    </source>
</evidence>
<accession>A0ABT0ZVJ7</accession>
<dbReference type="Pfam" id="PF00126">
    <property type="entry name" value="HTH_1"/>
    <property type="match status" value="1"/>
</dbReference>
<keyword evidence="7" id="KW-1185">Reference proteome</keyword>
<evidence type="ECO:0000256" key="3">
    <source>
        <dbReference type="ARBA" id="ARBA00023125"/>
    </source>
</evidence>
<name>A0ABT0ZVJ7_9PSEU</name>
<dbReference type="InterPro" id="IPR005119">
    <property type="entry name" value="LysR_subst-bd"/>
</dbReference>
<dbReference type="PANTHER" id="PTHR30346:SF30">
    <property type="entry name" value="SMALL NEUTRAL PROTEASE REGULATORY PROTEIN"/>
    <property type="match status" value="1"/>
</dbReference>
<dbReference type="InterPro" id="IPR036388">
    <property type="entry name" value="WH-like_DNA-bd_sf"/>
</dbReference>
<dbReference type="RefSeq" id="WP_252436393.1">
    <property type="nucleotide sequence ID" value="NZ_JAGSOV010000015.1"/>
</dbReference>
<dbReference type="Gene3D" id="3.40.190.290">
    <property type="match status" value="1"/>
</dbReference>
<dbReference type="SUPFAM" id="SSF53850">
    <property type="entry name" value="Periplasmic binding protein-like II"/>
    <property type="match status" value="1"/>
</dbReference>
<dbReference type="CDD" id="cd08436">
    <property type="entry name" value="PBP2_LTTR_like_3"/>
    <property type="match status" value="1"/>
</dbReference>
<comment type="caution">
    <text evidence="6">The sequence shown here is derived from an EMBL/GenBank/DDBJ whole genome shotgun (WGS) entry which is preliminary data.</text>
</comment>
<keyword evidence="2" id="KW-0805">Transcription regulation</keyword>
<keyword evidence="3" id="KW-0238">DNA-binding</keyword>
<dbReference type="SUPFAM" id="SSF46785">
    <property type="entry name" value="Winged helix' DNA-binding domain"/>
    <property type="match status" value="1"/>
</dbReference>
<dbReference type="PANTHER" id="PTHR30346">
    <property type="entry name" value="TRANSCRIPTIONAL DUAL REGULATOR HCAR-RELATED"/>
    <property type="match status" value="1"/>
</dbReference>
<protein>
    <submittedName>
        <fullName evidence="6">LysR family transcriptional regulator</fullName>
    </submittedName>
</protein>
<reference evidence="6" key="1">
    <citation type="submission" date="2021-04" db="EMBL/GenBank/DDBJ databases">
        <title>Pseudonocardia sp. nov., isolated from sandy soil of mangrove forest.</title>
        <authorList>
            <person name="Zan Z."/>
            <person name="Huang R."/>
            <person name="Liu W."/>
        </authorList>
    </citation>
    <scope>NUCLEOTIDE SEQUENCE</scope>
    <source>
        <strain evidence="6">S2-4</strain>
    </source>
</reference>
<feature type="domain" description="HTH lysR-type" evidence="5">
    <location>
        <begin position="1"/>
        <end position="58"/>
    </location>
</feature>
<evidence type="ECO:0000256" key="4">
    <source>
        <dbReference type="ARBA" id="ARBA00023163"/>
    </source>
</evidence>
<evidence type="ECO:0000259" key="5">
    <source>
        <dbReference type="PROSITE" id="PS50931"/>
    </source>
</evidence>
<dbReference type="Gene3D" id="1.10.10.10">
    <property type="entry name" value="Winged helix-like DNA-binding domain superfamily/Winged helix DNA-binding domain"/>
    <property type="match status" value="1"/>
</dbReference>
<dbReference type="EMBL" id="JAGSOV010000015">
    <property type="protein sequence ID" value="MCO1654756.1"/>
    <property type="molecule type" value="Genomic_DNA"/>
</dbReference>
<keyword evidence="4" id="KW-0804">Transcription</keyword>
<evidence type="ECO:0000256" key="1">
    <source>
        <dbReference type="ARBA" id="ARBA00009437"/>
    </source>
</evidence>
<dbReference type="InterPro" id="IPR036390">
    <property type="entry name" value="WH_DNA-bd_sf"/>
</dbReference>
<dbReference type="PRINTS" id="PR00039">
    <property type="entry name" value="HTHLYSR"/>
</dbReference>
<dbReference type="Proteomes" id="UP001165283">
    <property type="component" value="Unassembled WGS sequence"/>
</dbReference>